<gene>
    <name evidence="11" type="ORF">HDA45_007618</name>
</gene>
<dbReference type="InterPro" id="IPR013120">
    <property type="entry name" value="FAR_NAD-bd"/>
</dbReference>
<evidence type="ECO:0000256" key="8">
    <source>
        <dbReference type="ARBA" id="ARBA00023315"/>
    </source>
</evidence>
<dbReference type="InterPro" id="IPR055123">
    <property type="entry name" value="SpnB-like_Rossmann"/>
</dbReference>
<dbReference type="SUPFAM" id="SSF55048">
    <property type="entry name" value="Probable ACP-binding domain of malonyl-CoA ACP transacylase"/>
    <property type="match status" value="1"/>
</dbReference>
<dbReference type="InterPro" id="IPR042104">
    <property type="entry name" value="PKS_dehydratase_sf"/>
</dbReference>
<dbReference type="Gene3D" id="3.40.366.10">
    <property type="entry name" value="Malonyl-Coenzyme A Acyl Carrier Protein, domain 2"/>
    <property type="match status" value="1"/>
</dbReference>
<dbReference type="GO" id="GO:0033068">
    <property type="term" value="P:macrolide biosynthetic process"/>
    <property type="evidence" value="ECO:0007669"/>
    <property type="project" value="UniProtKB-ARBA"/>
</dbReference>
<proteinExistence type="predicted"/>
<organism evidence="11 12">
    <name type="scientific">Amycolatopsis umgeniensis</name>
    <dbReference type="NCBI Taxonomy" id="336628"/>
    <lineage>
        <taxon>Bacteria</taxon>
        <taxon>Bacillati</taxon>
        <taxon>Actinomycetota</taxon>
        <taxon>Actinomycetes</taxon>
        <taxon>Pseudonocardiales</taxon>
        <taxon>Pseudonocardiaceae</taxon>
        <taxon>Amycolatopsis</taxon>
    </lineage>
</organism>
<dbReference type="InterPro" id="IPR014031">
    <property type="entry name" value="Ketoacyl_synth_C"/>
</dbReference>
<dbReference type="InterPro" id="IPR036291">
    <property type="entry name" value="NAD(P)-bd_dom_sf"/>
</dbReference>
<dbReference type="Pfam" id="PF07993">
    <property type="entry name" value="NAD_binding_4"/>
    <property type="match status" value="1"/>
</dbReference>
<accession>A0A841BF55</accession>
<dbReference type="SUPFAM" id="SSF47336">
    <property type="entry name" value="ACP-like"/>
    <property type="match status" value="1"/>
</dbReference>
<dbReference type="FunFam" id="3.40.47.10:FF:000019">
    <property type="entry name" value="Polyketide synthase type I"/>
    <property type="match status" value="1"/>
</dbReference>
<evidence type="ECO:0000256" key="2">
    <source>
        <dbReference type="ARBA" id="ARBA00022450"/>
    </source>
</evidence>
<dbReference type="Pfam" id="PF08659">
    <property type="entry name" value="KR"/>
    <property type="match status" value="1"/>
</dbReference>
<evidence type="ECO:0000313" key="12">
    <source>
        <dbReference type="Proteomes" id="UP000580861"/>
    </source>
</evidence>
<dbReference type="InterPro" id="IPR020807">
    <property type="entry name" value="PKS_DH"/>
</dbReference>
<evidence type="ECO:0000256" key="7">
    <source>
        <dbReference type="ARBA" id="ARBA00023268"/>
    </source>
</evidence>
<dbReference type="InterPro" id="IPR013968">
    <property type="entry name" value="PKS_KR"/>
</dbReference>
<keyword evidence="2" id="KW-0596">Phosphopantetheine</keyword>
<dbReference type="InterPro" id="IPR014030">
    <property type="entry name" value="Ketoacyl_synth_N"/>
</dbReference>
<dbReference type="GO" id="GO:0004315">
    <property type="term" value="F:3-oxoacyl-[acyl-carrier-protein] synthase activity"/>
    <property type="evidence" value="ECO:0007669"/>
    <property type="project" value="InterPro"/>
</dbReference>
<evidence type="ECO:0000256" key="5">
    <source>
        <dbReference type="ARBA" id="ARBA00022737"/>
    </source>
</evidence>
<dbReference type="InterPro" id="IPR009081">
    <property type="entry name" value="PP-bd_ACP"/>
</dbReference>
<sequence>MSNEQKLAEYLKWVTADLQKTRLRLAELEAGREEPIAIVGMACRYPGGVASPEDLWRLVIEERDAISEFPEDRGWDVDALYDPEPGKPGKTYTRHGGFLDDATKFDAGFFGISPREAQSMDPQHRVLLETSWELFERAGIDPSTLRGSRTGVFVGVAGQTYLPLDGPRELEGYLTTGRLGSVASGRLSYFYGFEGPAVSLDTACSSSLVALHLAMQSLRRGESTIAIAGGASVAGAPGGFVDFSRQQGLSPDGRCKSFAAAADGTGWSEGVGLLLVEKLSDARRNGHRVLAVVRGSAINQDGASNGLTAPNGTSQEHVIRQALADAKLEASDVDLVEAHGTGTRLGDPIEANALIATYGQGRKQPLWLGSLKSNIGHTVAAAGVGGVIKMVQAIRYGAMPKTLHVDEPSPHVDWQAGAVSLLTERRSWPETDGPRRAAVSSFGVSGTNAHTIIEQAPDADEPERTASPVVPWVLSAKSPDAVAALARRLKSTMEQGGPDIRDVGFSLAGRTSFDHRAVVVGTDRDELLAGLDSVTARRVAGGKTAFLFTGQGSQRAGMGLELYEAFPVFARAFDEVCDESLREVIASGVDLDQTGWAQPALFAIEVALFRLLESWGVRPDFVAGHSIGEIAAAHVAGVFSLEDALTLVRARGRLMQQLPLGGAMVAIQAREEDVPLAAGVGIAAVNGPDSVVISGVEDRVLEIAASFAKTKRLAVSHAFHSPLMEPMLGEFRSVVEGLEFGSPGVAAVSTVSGRVVSGEWSTAEYWVRQVREPVRFMDAVRTLAEEGVGTFVEVGPDAVLSAMTRDVLGDVNVLALLRKGRSEAKTLVHGLAGLESVRWPSFFDGTGARIADLPTYPFEREHYWIEPGVEDTTGALGHPLLAKAVTVADSGGTLFTGTLSRRVHGWDVVPAPVLLELAIRAGDELGCTEVDDLTLLGSLVLPERGGLQFQVRVGEPDCTGSRAVTLHARPDDDESPWTDYARGRLSLRAPGHRPAEDGPWTEVRLPGKADPGGYAVHPELLDEALRAVLPEGVVVSRWQGVHLHATGATALRVRSLRREDGTYALWLADLSGQAVADVESLTVREHADEIRTEDALFTVDWLPLAPGKGSSPGHDAEVIAWQPGPLGEGVQRTLGLLKEHLAGERTLVITTRGGVSTGGEDVPDLTAGAVWGLVRSAQSEAPGRIVLVDTDDDHALDTLLPSILAAGEPQAAIRDGRVFVPRLARAQAPGPRTGTWDTDGTVLITGGTGGLGAVFARYLVTRHGVRDLLLLSRRGAEAPGADRLHAELTGLGARVTITACDVTDRGSLAAALADHPVIAVVHTAGVIDDGVITSLTPEQIAKVMRPKADAARYLHELTGELTAFVLFSSIAGVIGGPGQGNYAAANAYLDALAQHRHAQGLPATSIAWGMWAQATGITGDLDEADLKRMARAGFLPIESDRGPALLDAALRAGSPAIVATPLAIGAMRERPAQVPALLRDLARVTRRRVAQNTEADAGGLTRRLEGLAEPERRAILLEIVLAEIAAVLGRADANGIGPDQPLPDLGFDSLTSVELRNALGAATGTNPPSTMVFDHPTPAALADRLLADLAGSGSDGGEPRFADEIHLAEDIRPSDQVVWSVPDPDKILLTGPTGFLGAFLLRDLMRTTKAKVYCLVRGGDAARLREGLEWYRVWPEIDEDRLVVVPGDLSEPLFGLSEKDYDTLAREIDVVYHVGATVNWLYPYSALKASNVTGTEQVLRLAARHRSVPVHHVSTTGVFAVPGEEGAPLRVTDPTGPAEQLASGYLRSKWVAEQLIGVARDRGLPVSVYRVDVVCGDQTTGACQTKDFVWLSLKGLLQAGAVPAGAVGRFPMVPADYVSAAIVALSGRDAGETFHLYNQNGASLAEFVDHLRSFGYTIDELPRAEWRSIVQADKDNAMLPLLEAFEAIMTPGGGYPVIDTGDTERALEGTGITCPRIDKRLFARYVDFFVKSGYFPEA</sequence>
<evidence type="ECO:0000256" key="1">
    <source>
        <dbReference type="ARBA" id="ARBA00001957"/>
    </source>
</evidence>
<dbReference type="PROSITE" id="PS00012">
    <property type="entry name" value="PHOSPHOPANTETHEINE"/>
    <property type="match status" value="1"/>
</dbReference>
<dbReference type="InterPro" id="IPR015083">
    <property type="entry name" value="NorB/c/GfsB-D-like_docking"/>
</dbReference>
<evidence type="ECO:0000259" key="10">
    <source>
        <dbReference type="PROSITE" id="PS52004"/>
    </source>
</evidence>
<dbReference type="Gene3D" id="3.10.129.110">
    <property type="entry name" value="Polyketide synthase dehydratase"/>
    <property type="match status" value="2"/>
</dbReference>
<feature type="domain" description="Carrier" evidence="9">
    <location>
        <begin position="1511"/>
        <end position="1589"/>
    </location>
</feature>
<keyword evidence="12" id="KW-1185">Reference proteome</keyword>
<dbReference type="Pfam" id="PF16197">
    <property type="entry name" value="KAsynt_C_assoc"/>
    <property type="match status" value="1"/>
</dbReference>
<dbReference type="PROSITE" id="PS00606">
    <property type="entry name" value="KS3_1"/>
    <property type="match status" value="1"/>
</dbReference>
<dbReference type="InterPro" id="IPR016039">
    <property type="entry name" value="Thiolase-like"/>
</dbReference>
<dbReference type="Pfam" id="PF00109">
    <property type="entry name" value="ketoacyl-synt"/>
    <property type="match status" value="1"/>
</dbReference>
<keyword evidence="7" id="KW-0511">Multifunctional enzyme</keyword>
<dbReference type="GO" id="GO:0031177">
    <property type="term" value="F:phosphopantetheine binding"/>
    <property type="evidence" value="ECO:0007669"/>
    <property type="project" value="InterPro"/>
</dbReference>
<dbReference type="Gene3D" id="3.40.47.10">
    <property type="match status" value="1"/>
</dbReference>
<dbReference type="NCBIfam" id="TIGR01746">
    <property type="entry name" value="Thioester-redct"/>
    <property type="match status" value="1"/>
</dbReference>
<dbReference type="InterPro" id="IPR018201">
    <property type="entry name" value="Ketoacyl_synth_AS"/>
</dbReference>
<dbReference type="InterPro" id="IPR016036">
    <property type="entry name" value="Malonyl_transacylase_ACP-bd"/>
</dbReference>
<keyword evidence="3" id="KW-0597">Phosphoprotein</keyword>
<dbReference type="Gene3D" id="1.10.1200.10">
    <property type="entry name" value="ACP-like"/>
    <property type="match status" value="1"/>
</dbReference>
<dbReference type="Gene3D" id="3.30.70.3290">
    <property type="match status" value="1"/>
</dbReference>
<dbReference type="Gene3D" id="3.40.50.720">
    <property type="entry name" value="NAD(P)-binding Rossmann-like Domain"/>
    <property type="match status" value="2"/>
</dbReference>
<keyword evidence="8" id="KW-0012">Acyltransferase</keyword>
<dbReference type="InterPro" id="IPR050091">
    <property type="entry name" value="PKS_NRPS_Biosynth_Enz"/>
</dbReference>
<dbReference type="CDD" id="cd05235">
    <property type="entry name" value="SDR_e1"/>
    <property type="match status" value="1"/>
</dbReference>
<dbReference type="PANTHER" id="PTHR43775:SF51">
    <property type="entry name" value="INACTIVE PHENOLPHTHIOCEROL SYNTHESIS POLYKETIDE SYNTHASE TYPE I PKS1-RELATED"/>
    <property type="match status" value="1"/>
</dbReference>
<dbReference type="SUPFAM" id="SSF51735">
    <property type="entry name" value="NAD(P)-binding Rossmann-fold domains"/>
    <property type="match status" value="3"/>
</dbReference>
<dbReference type="InterPro" id="IPR020806">
    <property type="entry name" value="PKS_PP-bd"/>
</dbReference>
<dbReference type="InterPro" id="IPR049552">
    <property type="entry name" value="PKS_DH_N"/>
</dbReference>
<keyword evidence="6" id="KW-0045">Antibiotic biosynthesis</keyword>
<dbReference type="SMART" id="SM00823">
    <property type="entry name" value="PKS_PP"/>
    <property type="match status" value="1"/>
</dbReference>
<protein>
    <submittedName>
        <fullName evidence="11">Thioester reductase-like protein</fullName>
    </submittedName>
</protein>
<dbReference type="PROSITE" id="PS50075">
    <property type="entry name" value="CARRIER"/>
    <property type="match status" value="1"/>
</dbReference>
<evidence type="ECO:0000313" key="11">
    <source>
        <dbReference type="EMBL" id="MBB5857531.1"/>
    </source>
</evidence>
<dbReference type="Proteomes" id="UP000580861">
    <property type="component" value="Unassembled WGS sequence"/>
</dbReference>
<dbReference type="InterPro" id="IPR020841">
    <property type="entry name" value="PKS_Beta-ketoAc_synthase_dom"/>
</dbReference>
<evidence type="ECO:0000256" key="6">
    <source>
        <dbReference type="ARBA" id="ARBA00023194"/>
    </source>
</evidence>
<dbReference type="SMART" id="SM01294">
    <property type="entry name" value="PKS_PP_betabranch"/>
    <property type="match status" value="1"/>
</dbReference>
<evidence type="ECO:0000259" key="9">
    <source>
        <dbReference type="PROSITE" id="PS50075"/>
    </source>
</evidence>
<dbReference type="InterPro" id="IPR016035">
    <property type="entry name" value="Acyl_Trfase/lysoPLipase"/>
</dbReference>
<keyword evidence="4" id="KW-0808">Transferase</keyword>
<dbReference type="SMART" id="SM00827">
    <property type="entry name" value="PKS_AT"/>
    <property type="match status" value="1"/>
</dbReference>
<dbReference type="SMART" id="SM00826">
    <property type="entry name" value="PKS_DH"/>
    <property type="match status" value="1"/>
</dbReference>
<dbReference type="InterPro" id="IPR032821">
    <property type="entry name" value="PKS_assoc"/>
</dbReference>
<dbReference type="SMART" id="SM00822">
    <property type="entry name" value="PKS_KR"/>
    <property type="match status" value="1"/>
</dbReference>
<dbReference type="PANTHER" id="PTHR43775">
    <property type="entry name" value="FATTY ACID SYNTHASE"/>
    <property type="match status" value="1"/>
</dbReference>
<name>A0A841BF55_9PSEU</name>
<dbReference type="GO" id="GO:0004312">
    <property type="term" value="F:fatty acid synthase activity"/>
    <property type="evidence" value="ECO:0007669"/>
    <property type="project" value="TreeGrafter"/>
</dbReference>
<feature type="domain" description="Ketosynthase family 3 (KS3)" evidence="10">
    <location>
        <begin position="33"/>
        <end position="455"/>
    </location>
</feature>
<dbReference type="InterPro" id="IPR057326">
    <property type="entry name" value="KR_dom"/>
</dbReference>
<comment type="cofactor">
    <cofactor evidence="1">
        <name>pantetheine 4'-phosphate</name>
        <dbReference type="ChEBI" id="CHEBI:47942"/>
    </cofactor>
</comment>
<dbReference type="Pfam" id="PF02801">
    <property type="entry name" value="Ketoacyl-synt_C"/>
    <property type="match status" value="1"/>
</dbReference>
<dbReference type="Pfam" id="PF21089">
    <property type="entry name" value="PKS_DH_N"/>
    <property type="match status" value="1"/>
</dbReference>
<dbReference type="SMART" id="SM00825">
    <property type="entry name" value="PKS_KS"/>
    <property type="match status" value="1"/>
</dbReference>
<dbReference type="InterPro" id="IPR001227">
    <property type="entry name" value="Ac_transferase_dom_sf"/>
</dbReference>
<dbReference type="InterPro" id="IPR036736">
    <property type="entry name" value="ACP-like_sf"/>
</dbReference>
<dbReference type="InterPro" id="IPR006162">
    <property type="entry name" value="Ppantetheine_attach_site"/>
</dbReference>
<comment type="caution">
    <text evidence="11">The sequence shown here is derived from an EMBL/GenBank/DDBJ whole genome shotgun (WGS) entry which is preliminary data.</text>
</comment>
<dbReference type="SUPFAM" id="SSF53901">
    <property type="entry name" value="Thiolase-like"/>
    <property type="match status" value="1"/>
</dbReference>
<dbReference type="GO" id="GO:0006633">
    <property type="term" value="P:fatty acid biosynthetic process"/>
    <property type="evidence" value="ECO:0007669"/>
    <property type="project" value="InterPro"/>
</dbReference>
<dbReference type="InterPro" id="IPR014043">
    <property type="entry name" value="Acyl_transferase_dom"/>
</dbReference>
<dbReference type="Pfam" id="PF22953">
    <property type="entry name" value="SpnB_Rossmann"/>
    <property type="match status" value="1"/>
</dbReference>
<dbReference type="EMBL" id="JACHMX010000001">
    <property type="protein sequence ID" value="MBB5857531.1"/>
    <property type="molecule type" value="Genomic_DNA"/>
</dbReference>
<dbReference type="InterPro" id="IPR010080">
    <property type="entry name" value="Thioester_reductase-like_dom"/>
</dbReference>
<dbReference type="PROSITE" id="PS52004">
    <property type="entry name" value="KS3_2"/>
    <property type="match status" value="1"/>
</dbReference>
<dbReference type="Pfam" id="PF00550">
    <property type="entry name" value="PP-binding"/>
    <property type="match status" value="1"/>
</dbReference>
<evidence type="ECO:0000256" key="4">
    <source>
        <dbReference type="ARBA" id="ARBA00022679"/>
    </source>
</evidence>
<keyword evidence="5" id="KW-0677">Repeat</keyword>
<dbReference type="SUPFAM" id="SSF52151">
    <property type="entry name" value="FabD/lysophospholipase-like"/>
    <property type="match status" value="1"/>
</dbReference>
<reference evidence="11 12" key="1">
    <citation type="submission" date="2020-08" db="EMBL/GenBank/DDBJ databases">
        <title>Sequencing the genomes of 1000 actinobacteria strains.</title>
        <authorList>
            <person name="Klenk H.-P."/>
        </authorList>
    </citation>
    <scope>NUCLEOTIDE SEQUENCE [LARGE SCALE GENOMIC DNA]</scope>
    <source>
        <strain evidence="11 12">DSM 45272</strain>
    </source>
</reference>
<dbReference type="Pfam" id="PF00698">
    <property type="entry name" value="Acyl_transf_1"/>
    <property type="match status" value="1"/>
</dbReference>
<evidence type="ECO:0000256" key="3">
    <source>
        <dbReference type="ARBA" id="ARBA00022553"/>
    </source>
</evidence>
<dbReference type="CDD" id="cd08956">
    <property type="entry name" value="KR_3_FAS_SDR_x"/>
    <property type="match status" value="1"/>
</dbReference>
<dbReference type="FunFam" id="1.10.1200.10:FF:000007">
    <property type="entry name" value="Probable polyketide synthase pks17"/>
    <property type="match status" value="1"/>
</dbReference>
<dbReference type="CDD" id="cd00833">
    <property type="entry name" value="PKS"/>
    <property type="match status" value="1"/>
</dbReference>
<dbReference type="Pfam" id="PF08990">
    <property type="entry name" value="Docking"/>
    <property type="match status" value="1"/>
</dbReference>